<dbReference type="GO" id="GO:0007155">
    <property type="term" value="P:cell adhesion"/>
    <property type="evidence" value="ECO:0007669"/>
    <property type="project" value="InterPro"/>
</dbReference>
<keyword evidence="1" id="KW-0732">Signal</keyword>
<dbReference type="SUPFAM" id="SSF49401">
    <property type="entry name" value="Bacterial adhesins"/>
    <property type="match status" value="1"/>
</dbReference>
<feature type="signal peptide" evidence="1">
    <location>
        <begin position="1"/>
        <end position="21"/>
    </location>
</feature>
<reference evidence="4" key="2">
    <citation type="submission" date="2015-09" db="EMBL/GenBank/DDBJ databases">
        <title>Cronobacter genome sequencing and assembly.</title>
        <authorList>
            <person name="Descombes P."/>
            <person name="Baert L."/>
            <person name="Ngom-Bru C."/>
            <person name="Barretto C."/>
        </authorList>
    </citation>
    <scope>NUCLEOTIDE SEQUENCE [LARGE SCALE GENOMIC DNA]</scope>
    <source>
        <strain evidence="4">NCTC 9529</strain>
    </source>
</reference>
<keyword evidence="5" id="KW-1185">Reference proteome</keyword>
<dbReference type="GO" id="GO:0009289">
    <property type="term" value="C:pilus"/>
    <property type="evidence" value="ECO:0007669"/>
    <property type="project" value="InterPro"/>
</dbReference>
<dbReference type="InterPro" id="IPR036937">
    <property type="entry name" value="Adhesion_dom_fimbrial_sf"/>
</dbReference>
<dbReference type="RefSeq" id="WP_032805046.1">
    <property type="nucleotide sequence ID" value="NZ_AJKW01000023.1"/>
</dbReference>
<accession>A0AAC8ZSS4</accession>
<protein>
    <submittedName>
        <fullName evidence="3">P pilus assembly protein, pilin FimA</fullName>
    </submittedName>
</protein>
<reference evidence="3 5" key="4">
    <citation type="submission" date="2018-06" db="EMBL/GenBank/DDBJ databases">
        <authorList>
            <consortium name="Pathogen Informatics"/>
            <person name="Doyle S."/>
        </authorList>
    </citation>
    <scope>NUCLEOTIDE SEQUENCE [LARGE SCALE GENOMIC DNA]</scope>
    <source>
        <strain evidence="5">NCTC 9529</strain>
        <strain evidence="3">NCTC9529</strain>
    </source>
</reference>
<dbReference type="Gene3D" id="2.60.40.1090">
    <property type="entry name" value="Fimbrial-type adhesion domain"/>
    <property type="match status" value="1"/>
</dbReference>
<dbReference type="KEGG" id="cui:AFK65_19525"/>
<dbReference type="EMBL" id="CP012257">
    <property type="protein sequence ID" value="ALB56753.1"/>
    <property type="molecule type" value="Genomic_DNA"/>
</dbReference>
<proteinExistence type="predicted"/>
<evidence type="ECO:0000313" key="2">
    <source>
        <dbReference type="EMBL" id="ALB56753.1"/>
    </source>
</evidence>
<sequence length="182" mass="18736">MKISCYCLATAVGFLCMTAHAENAVKDISATLNITGTVEQSAPACSVLLSQNTLQVTENMSEVIDQGSSNYALTGGTITINATGGSPCVSLMDQGKMIYRFVGTADDAMGTVLANADRSATAAKGMGIGIYGMDSSPISVNTDTLTASSKGNHVNFTIVKLAGQNAVAGNIQTTVTVQIERL</sequence>
<dbReference type="Proteomes" id="UP000254849">
    <property type="component" value="Unassembled WGS sequence"/>
</dbReference>
<name>A0AAC8ZSS4_9ENTR</name>
<dbReference type="AlphaFoldDB" id="A0AAC8ZSS4"/>
<gene>
    <name evidence="2" type="ORF">AFK65_19525</name>
    <name evidence="3" type="ORF">NCTC9529_03997</name>
</gene>
<feature type="chain" id="PRO_5041940353" evidence="1">
    <location>
        <begin position="22"/>
        <end position="182"/>
    </location>
</feature>
<reference evidence="2 4" key="3">
    <citation type="journal article" date="2016" name="Genome Announc.">
        <title>Fully Closed Genome Sequences of Five Type Strains of the Genus Cronobacter and One Cronobacter sakazakii Strain.</title>
        <authorList>
            <person name="Moine D."/>
            <person name="Kassam M."/>
            <person name="Baert L."/>
            <person name="Tang Y."/>
            <person name="Barretto C."/>
            <person name="Ngom Bru C."/>
            <person name="Klijn A."/>
            <person name="Descombes P."/>
        </authorList>
    </citation>
    <scope>NUCLEOTIDE SEQUENCE [LARGE SCALE GENOMIC DNA]</scope>
    <source>
        <strain evidence="2 4">NCTC 9529</strain>
    </source>
</reference>
<dbReference type="EMBL" id="UFYH01000001">
    <property type="protein sequence ID" value="STD16993.1"/>
    <property type="molecule type" value="Genomic_DNA"/>
</dbReference>
<evidence type="ECO:0000313" key="3">
    <source>
        <dbReference type="EMBL" id="STD16993.1"/>
    </source>
</evidence>
<dbReference type="InterPro" id="IPR008966">
    <property type="entry name" value="Adhesion_dom_sf"/>
</dbReference>
<evidence type="ECO:0000256" key="1">
    <source>
        <dbReference type="SAM" id="SignalP"/>
    </source>
</evidence>
<organism evidence="2 4">
    <name type="scientific">Cronobacter universalis NCTC 9529</name>
    <dbReference type="NCBI Taxonomy" id="1074000"/>
    <lineage>
        <taxon>Bacteria</taxon>
        <taxon>Pseudomonadati</taxon>
        <taxon>Pseudomonadota</taxon>
        <taxon>Gammaproteobacteria</taxon>
        <taxon>Enterobacterales</taxon>
        <taxon>Enterobacteriaceae</taxon>
        <taxon>Cronobacter</taxon>
    </lineage>
</organism>
<evidence type="ECO:0000313" key="4">
    <source>
        <dbReference type="Proteomes" id="UP000061974"/>
    </source>
</evidence>
<dbReference type="Proteomes" id="UP000061974">
    <property type="component" value="Chromosome"/>
</dbReference>
<evidence type="ECO:0000313" key="5">
    <source>
        <dbReference type="Proteomes" id="UP000254849"/>
    </source>
</evidence>
<reference evidence="4" key="1">
    <citation type="submission" date="2015-07" db="EMBL/GenBank/DDBJ databases">
        <authorList>
            <person name="Moine D."/>
            <person name="Kassam M."/>
        </authorList>
    </citation>
    <scope>NUCLEOTIDE SEQUENCE [LARGE SCALE GENOMIC DNA]</scope>
    <source>
        <strain evidence="4">NCTC 9529</strain>
    </source>
</reference>